<dbReference type="InterPro" id="IPR039910">
    <property type="entry name" value="D15-like"/>
</dbReference>
<evidence type="ECO:0000256" key="6">
    <source>
        <dbReference type="ARBA" id="ARBA00023237"/>
    </source>
</evidence>
<proteinExistence type="predicted"/>
<dbReference type="PIRSF" id="PIRSF006076">
    <property type="entry name" value="OM_assembly_OMP85"/>
    <property type="match status" value="1"/>
</dbReference>
<accession>A0ABW4WVP7</accession>
<evidence type="ECO:0000256" key="8">
    <source>
        <dbReference type="SAM" id="SignalP"/>
    </source>
</evidence>
<keyword evidence="3" id="KW-0812">Transmembrane</keyword>
<evidence type="ECO:0000259" key="9">
    <source>
        <dbReference type="PROSITE" id="PS51779"/>
    </source>
</evidence>
<evidence type="ECO:0000256" key="1">
    <source>
        <dbReference type="ARBA" id="ARBA00004370"/>
    </source>
</evidence>
<feature type="chain" id="PRO_5045615611" description="Outer membrane protein assembly factor BamA" evidence="8">
    <location>
        <begin position="20"/>
        <end position="831"/>
    </location>
</feature>
<dbReference type="PANTHER" id="PTHR12815">
    <property type="entry name" value="SORTING AND ASSEMBLY MACHINERY SAMM50 PROTEIN FAMILY MEMBER"/>
    <property type="match status" value="1"/>
</dbReference>
<keyword evidence="5" id="KW-0472">Membrane</keyword>
<dbReference type="Proteomes" id="UP001597369">
    <property type="component" value="Unassembled WGS sequence"/>
</dbReference>
<gene>
    <name evidence="10" type="primary">bamA</name>
    <name evidence="10" type="ORF">ACFSKU_06075</name>
</gene>
<keyword evidence="4 8" id="KW-0732">Signal</keyword>
<feature type="signal peptide" evidence="8">
    <location>
        <begin position="1"/>
        <end position="19"/>
    </location>
</feature>
<evidence type="ECO:0000256" key="5">
    <source>
        <dbReference type="ARBA" id="ARBA00023136"/>
    </source>
</evidence>
<dbReference type="PANTHER" id="PTHR12815:SF47">
    <property type="entry name" value="TRANSLOCATION AND ASSEMBLY MODULE SUBUNIT TAMA"/>
    <property type="match status" value="1"/>
</dbReference>
<dbReference type="InterPro" id="IPR023707">
    <property type="entry name" value="OM_assembly_BamA"/>
</dbReference>
<dbReference type="EMBL" id="JBHUHV010000019">
    <property type="protein sequence ID" value="MFD2066446.1"/>
    <property type="molecule type" value="Genomic_DNA"/>
</dbReference>
<keyword evidence="6" id="KW-0998">Cell outer membrane</keyword>
<comment type="subcellular location">
    <subcellularLocation>
        <location evidence="1">Membrane</location>
    </subcellularLocation>
</comment>
<protein>
    <recommendedName>
        <fullName evidence="7">Outer membrane protein assembly factor BamA</fullName>
    </recommendedName>
</protein>
<dbReference type="Pfam" id="PF07244">
    <property type="entry name" value="POTRA"/>
    <property type="match status" value="4"/>
</dbReference>
<evidence type="ECO:0000256" key="3">
    <source>
        <dbReference type="ARBA" id="ARBA00022692"/>
    </source>
</evidence>
<dbReference type="Gene3D" id="2.40.160.50">
    <property type="entry name" value="membrane protein fhac: a member of the omp85/tpsb transporter family"/>
    <property type="match status" value="1"/>
</dbReference>
<dbReference type="PROSITE" id="PS51779">
    <property type="entry name" value="POTRA"/>
    <property type="match status" value="2"/>
</dbReference>
<feature type="domain" description="POTRA" evidence="9">
    <location>
        <begin position="372"/>
        <end position="447"/>
    </location>
</feature>
<sequence length="831" mass="93056">MTRCIWVLVLLLFAGTASSQVLNNPGQTNPIDYSQPRQYRIAGIEVTGSNFLDPNALISLSGLTVGDEITVPGEVISRAIQKLWDQGILGDVEIYATRVEGNDIYLTFDLKERPRLSRFVFNGISKTQQDALRDKVSLQRGRTVTDAVLSSTRNIIKEYYIDKSYLNVKTTITQRPDSILPNSVVLNINIDKGDKVKISDIEFAGNEAFSDKKLRKQLKKTKEKRFYKIFTSSKFNRTEYENDKQLLLDFYNSEGYRDATIVSDSVYKVSEDRLAIRIVIDEGIRYYYRNITWNGNYLYDDDYLTRVLGIAKGDVYNKQELDKRLNYNPTGIDVSALYQNDGYLFFNIDPVEVRVQGDSIDLEMRVSEGPQATIDKVVVTGNDKTSDYVILRELRTLPGQKYSRDDLIRSRNELAGLGYFDPEQIGLNPIPNPAEGTVDINYSVVERPNDQISLSGGWGGPIGAVGTVGLTLNNFSTRKLFNLSEWRPIPSGDGQRLSLNVQANGKYYQSYSFSFTEPWLGGRKPNSLSVSLFKTVYRTAQTTASAEEQRLNVNGLAVGLGRRLNWPDNYFMLNHSLSYNQYNLTNYPLFQDFTNGKSNSISFVNTLSRVSIDNPTFPRRGSNISLSVNLTPPYSLFTDKENNYEFIEFNKWMFDASYFINLAGNLVLNTRAHFGFVGTYGGGNEIGPFERFKLGGSGLGGGNIFVGTEYIGLRGYEDESVVNVSSSADASLTSAGGVAYNKFVMEARYLISPNPAATIYGLAFVEAGNNFGSLQNYTPFKLYRSAGVGARIFMAAFGLLGFDYGWGFDTIPGAQNQKSGMFHFIIGQQIR</sequence>
<evidence type="ECO:0000256" key="2">
    <source>
        <dbReference type="ARBA" id="ARBA00022452"/>
    </source>
</evidence>
<dbReference type="NCBIfam" id="TIGR03303">
    <property type="entry name" value="OM_YaeT"/>
    <property type="match status" value="1"/>
</dbReference>
<name>A0ABW4WVP7_9BACT</name>
<evidence type="ECO:0000313" key="10">
    <source>
        <dbReference type="EMBL" id="MFD2066446.1"/>
    </source>
</evidence>
<dbReference type="InterPro" id="IPR010827">
    <property type="entry name" value="BamA/TamA_POTRA"/>
</dbReference>
<reference evidence="11" key="1">
    <citation type="journal article" date="2019" name="Int. J. Syst. Evol. Microbiol.">
        <title>The Global Catalogue of Microorganisms (GCM) 10K type strain sequencing project: providing services to taxonomists for standard genome sequencing and annotation.</title>
        <authorList>
            <consortium name="The Broad Institute Genomics Platform"/>
            <consortium name="The Broad Institute Genome Sequencing Center for Infectious Disease"/>
            <person name="Wu L."/>
            <person name="Ma J."/>
        </authorList>
    </citation>
    <scope>NUCLEOTIDE SEQUENCE [LARGE SCALE GENOMIC DNA]</scope>
    <source>
        <strain evidence="11">JCM 16545</strain>
    </source>
</reference>
<organism evidence="10 11">
    <name type="scientific">Pontibacter silvestris</name>
    <dbReference type="NCBI Taxonomy" id="2305183"/>
    <lineage>
        <taxon>Bacteria</taxon>
        <taxon>Pseudomonadati</taxon>
        <taxon>Bacteroidota</taxon>
        <taxon>Cytophagia</taxon>
        <taxon>Cytophagales</taxon>
        <taxon>Hymenobacteraceae</taxon>
        <taxon>Pontibacter</taxon>
    </lineage>
</organism>
<keyword evidence="2" id="KW-1134">Transmembrane beta strand</keyword>
<comment type="caution">
    <text evidence="10">The sequence shown here is derived from an EMBL/GenBank/DDBJ whole genome shotgun (WGS) entry which is preliminary data.</text>
</comment>
<dbReference type="RefSeq" id="WP_229960201.1">
    <property type="nucleotide sequence ID" value="NZ_JAJJWI010000007.1"/>
</dbReference>
<dbReference type="Gene3D" id="3.10.20.310">
    <property type="entry name" value="membrane protein fhac"/>
    <property type="match status" value="5"/>
</dbReference>
<dbReference type="InterPro" id="IPR034746">
    <property type="entry name" value="POTRA"/>
</dbReference>
<evidence type="ECO:0000256" key="4">
    <source>
        <dbReference type="ARBA" id="ARBA00022729"/>
    </source>
</evidence>
<evidence type="ECO:0000313" key="11">
    <source>
        <dbReference type="Proteomes" id="UP001597369"/>
    </source>
</evidence>
<keyword evidence="11" id="KW-1185">Reference proteome</keyword>
<feature type="domain" description="POTRA" evidence="9">
    <location>
        <begin position="39"/>
        <end position="113"/>
    </location>
</feature>
<evidence type="ECO:0000256" key="7">
    <source>
        <dbReference type="NCBIfam" id="TIGR03303"/>
    </source>
</evidence>